<keyword evidence="2" id="KW-1185">Reference proteome</keyword>
<accession>D5E498</accession>
<dbReference type="AlphaFoldDB" id="D5E498"/>
<organism evidence="1 2">
    <name type="scientific">Priestia megaterium (strain ATCC 12872 / QMB1551)</name>
    <name type="common">Bacillus megaterium</name>
    <dbReference type="NCBI Taxonomy" id="545693"/>
    <lineage>
        <taxon>Bacteria</taxon>
        <taxon>Bacillati</taxon>
        <taxon>Bacillota</taxon>
        <taxon>Bacilli</taxon>
        <taxon>Bacillales</taxon>
        <taxon>Bacillaceae</taxon>
        <taxon>Priestia</taxon>
    </lineage>
</organism>
<evidence type="ECO:0000313" key="2">
    <source>
        <dbReference type="Proteomes" id="UP000000935"/>
    </source>
</evidence>
<dbReference type="Proteomes" id="UP000000935">
    <property type="component" value="Plasmid pBM700"/>
</dbReference>
<reference evidence="1 2" key="1">
    <citation type="journal article" date="2011" name="J. Bacteriol.">
        <title>Genome sequences of the biotechnologically important Bacillus megaterium strains QM B1551 and DSM319.</title>
        <authorList>
            <person name="Eppinger M."/>
            <person name="Bunk B."/>
            <person name="Johns M.A."/>
            <person name="Edirisinghe J.N."/>
            <person name="Kutumbaka K.K."/>
            <person name="Koenig S.S."/>
            <person name="Huot Creasy H."/>
            <person name="Rosovitz M.J."/>
            <person name="Riley D.R."/>
            <person name="Daugherty S."/>
            <person name="Martin M."/>
            <person name="Elbourne L.D."/>
            <person name="Paulsen I."/>
            <person name="Biedendieck R."/>
            <person name="Braun C."/>
            <person name="Grayburn S."/>
            <person name="Dhingra S."/>
            <person name="Lukyanchuk V."/>
            <person name="Ball B."/>
            <person name="Ul-Qamar R."/>
            <person name="Seibel J."/>
            <person name="Bremer E."/>
            <person name="Jahn D."/>
            <person name="Ravel J."/>
            <person name="Vary P.S."/>
        </authorList>
    </citation>
    <scope>NUCLEOTIDE SEQUENCE [LARGE SCALE GENOMIC DNA]</scope>
    <source>
        <strain evidence="2">ATCC 12872 / QMB1551</strain>
        <plasmid evidence="1">pBM700</plasmid>
    </source>
</reference>
<gene>
    <name evidence="1" type="ordered locus">BMQ_pBM70081</name>
</gene>
<sequence length="63" mass="7748">MSKQMKDINEIKLLDSEIYLCNQIKDLLKKRDRRNRYSKRHYTEHEVLQIALNRLMSELISRQ</sequence>
<keyword evidence="1" id="KW-0614">Plasmid</keyword>
<dbReference type="HOGENOM" id="CLU_2876464_0_0_9"/>
<protein>
    <submittedName>
        <fullName evidence="1">Uncharacterized protein</fullName>
    </submittedName>
</protein>
<dbReference type="EMBL" id="CP001990">
    <property type="protein sequence ID" value="ADE72623.1"/>
    <property type="molecule type" value="Genomic_DNA"/>
</dbReference>
<proteinExistence type="predicted"/>
<name>D5E498_PRIM1</name>
<dbReference type="KEGG" id="bmq:BMQ_pBM70081"/>
<evidence type="ECO:0000313" key="1">
    <source>
        <dbReference type="EMBL" id="ADE72623.1"/>
    </source>
</evidence>
<geneLocation type="plasmid" evidence="1 2">
    <name>pBM700</name>
</geneLocation>